<dbReference type="eggNOG" id="KOG0054">
    <property type="taxonomic scope" value="Eukaryota"/>
</dbReference>
<dbReference type="Pfam" id="PF24358">
    <property type="entry name" value="ABCC10_N"/>
    <property type="match status" value="1"/>
</dbReference>
<feature type="domain" description="ABC transporter" evidence="3">
    <location>
        <begin position="377"/>
        <end position="410"/>
    </location>
</feature>
<organism evidence="5 6">
    <name type="scientific">Morus notabilis</name>
    <dbReference type="NCBI Taxonomy" id="981085"/>
    <lineage>
        <taxon>Eukaryota</taxon>
        <taxon>Viridiplantae</taxon>
        <taxon>Streptophyta</taxon>
        <taxon>Embryophyta</taxon>
        <taxon>Tracheophyta</taxon>
        <taxon>Spermatophyta</taxon>
        <taxon>Magnoliopsida</taxon>
        <taxon>eudicotyledons</taxon>
        <taxon>Gunneridae</taxon>
        <taxon>Pentapetalae</taxon>
        <taxon>rosids</taxon>
        <taxon>fabids</taxon>
        <taxon>Rosales</taxon>
        <taxon>Moraceae</taxon>
        <taxon>Moreae</taxon>
        <taxon>Morus</taxon>
    </lineage>
</organism>
<dbReference type="SUPFAM" id="SSF52540">
    <property type="entry name" value="P-loop containing nucleoside triphosphate hydrolases"/>
    <property type="match status" value="1"/>
</dbReference>
<dbReference type="InterPro" id="IPR027417">
    <property type="entry name" value="P-loop_NTPase"/>
</dbReference>
<dbReference type="InterPro" id="IPR056228">
    <property type="entry name" value="ABCC10-like_N"/>
</dbReference>
<proteinExistence type="predicted"/>
<dbReference type="EMBL" id="KE345372">
    <property type="protein sequence ID" value="EXC02961.1"/>
    <property type="molecule type" value="Genomic_DNA"/>
</dbReference>
<evidence type="ECO:0000256" key="1">
    <source>
        <dbReference type="ARBA" id="ARBA00022741"/>
    </source>
</evidence>
<dbReference type="Gene3D" id="3.40.50.300">
    <property type="entry name" value="P-loop containing nucleotide triphosphate hydrolases"/>
    <property type="match status" value="1"/>
</dbReference>
<keyword evidence="1" id="KW-0547">Nucleotide-binding</keyword>
<reference evidence="6" key="1">
    <citation type="submission" date="2013-01" db="EMBL/GenBank/DDBJ databases">
        <title>Draft Genome Sequence of a Mulberry Tree, Morus notabilis C.K. Schneid.</title>
        <authorList>
            <person name="He N."/>
            <person name="Zhao S."/>
        </authorList>
    </citation>
    <scope>NUCLEOTIDE SEQUENCE</scope>
</reference>
<dbReference type="InterPro" id="IPR003439">
    <property type="entry name" value="ABC_transporter-like_ATP-bd"/>
</dbReference>
<dbReference type="GO" id="GO:0016020">
    <property type="term" value="C:membrane"/>
    <property type="evidence" value="ECO:0007669"/>
    <property type="project" value="TreeGrafter"/>
</dbReference>
<evidence type="ECO:0000313" key="5">
    <source>
        <dbReference type="EMBL" id="EXC02961.1"/>
    </source>
</evidence>
<feature type="domain" description="ABCC10-like N-terminal" evidence="4">
    <location>
        <begin position="6"/>
        <end position="81"/>
    </location>
</feature>
<evidence type="ECO:0000256" key="2">
    <source>
        <dbReference type="ARBA" id="ARBA00022840"/>
    </source>
</evidence>
<dbReference type="GO" id="GO:0005524">
    <property type="term" value="F:ATP binding"/>
    <property type="evidence" value="ECO:0007669"/>
    <property type="project" value="UniProtKB-KW"/>
</dbReference>
<dbReference type="GO" id="GO:0042626">
    <property type="term" value="F:ATPase-coupled transmembrane transporter activity"/>
    <property type="evidence" value="ECO:0007669"/>
    <property type="project" value="TreeGrafter"/>
</dbReference>
<dbReference type="STRING" id="981085.W9SEN8"/>
<gene>
    <name evidence="5" type="ORF">L484_012088</name>
</gene>
<name>W9SEN8_9ROSA</name>
<dbReference type="InterPro" id="IPR050173">
    <property type="entry name" value="ABC_transporter_C-like"/>
</dbReference>
<sequence>MKKNDSTVFCNISGCSNAAEDNCSSWFLAIIDRNSCLNHILVISFDILLLHRVISKKTSSSVLASRKVPPLSVFSAIFNGSNYANTYQEIGDIDASYGLLQDGEADDEGETSPNGNVTPFARSGLLSTISFWWLNPLMKKGKEKVLQDEDIPKLKQEDRAQTMYSMFTEQLNKKKLRGSSDPPSILSTIILCQGKAIFVCGFVALIKVLTLASNPLFLSAFTRVVEGNSAFKYEGYALTAGLFLVKIMESLSERQWYFRSPPTLTLLVLVMLGSSPLAKLQHDYQAKFMVAQNERLKDLSEALTKLYSSNVFTFLATLRLIQEPIRLIPDIFNAFVEAKVSFARIAKFLEAHELENRKTRQDYSGKVLDQSVIVRCSEISWDTKPGEKLAICGEVGSGKSTLLAAILGEVPHIMYRSFLSIR</sequence>
<evidence type="ECO:0000313" key="6">
    <source>
        <dbReference type="Proteomes" id="UP000030645"/>
    </source>
</evidence>
<keyword evidence="6" id="KW-1185">Reference proteome</keyword>
<keyword evidence="2" id="KW-0067">ATP-binding</keyword>
<dbReference type="Proteomes" id="UP000030645">
    <property type="component" value="Unassembled WGS sequence"/>
</dbReference>
<dbReference type="GO" id="GO:0016887">
    <property type="term" value="F:ATP hydrolysis activity"/>
    <property type="evidence" value="ECO:0007669"/>
    <property type="project" value="InterPro"/>
</dbReference>
<dbReference type="Pfam" id="PF00005">
    <property type="entry name" value="ABC_tran"/>
    <property type="match status" value="1"/>
</dbReference>
<accession>W9SEN8</accession>
<protein>
    <submittedName>
        <fullName evidence="5">Uncharacterized protein</fullName>
    </submittedName>
</protein>
<evidence type="ECO:0000259" key="4">
    <source>
        <dbReference type="Pfam" id="PF24358"/>
    </source>
</evidence>
<evidence type="ECO:0000259" key="3">
    <source>
        <dbReference type="Pfam" id="PF00005"/>
    </source>
</evidence>
<dbReference type="PANTHER" id="PTHR24223">
    <property type="entry name" value="ATP-BINDING CASSETTE SUB-FAMILY C"/>
    <property type="match status" value="1"/>
</dbReference>
<dbReference type="PANTHER" id="PTHR24223:SF369">
    <property type="entry name" value="ABC TRANSPORTER C FAMILY MEMBER 10"/>
    <property type="match status" value="1"/>
</dbReference>
<dbReference type="AlphaFoldDB" id="W9SEN8"/>